<protein>
    <recommendedName>
        <fullName evidence="11">GrpE protein homolog</fullName>
    </recommendedName>
</protein>
<keyword evidence="7" id="KW-0186">Copper</keyword>
<dbReference type="AlphaFoldDB" id="A0A087GB69"/>
<dbReference type="OMA" id="PNEICGK"/>
<dbReference type="Gramene" id="KFK27121">
    <property type="protein sequence ID" value="KFK27121"/>
    <property type="gene ID" value="AALP_AA8G337600"/>
</dbReference>
<dbReference type="Pfam" id="PF01025">
    <property type="entry name" value="GrpE"/>
    <property type="match status" value="1"/>
</dbReference>
<organism evidence="14 15">
    <name type="scientific">Arabis alpina</name>
    <name type="common">Alpine rock-cress</name>
    <dbReference type="NCBI Taxonomy" id="50452"/>
    <lineage>
        <taxon>Eukaryota</taxon>
        <taxon>Viridiplantae</taxon>
        <taxon>Streptophyta</taxon>
        <taxon>Embryophyta</taxon>
        <taxon>Tracheophyta</taxon>
        <taxon>Spermatophyta</taxon>
        <taxon>Magnoliopsida</taxon>
        <taxon>eudicotyledons</taxon>
        <taxon>Gunneridae</taxon>
        <taxon>Pentapetalae</taxon>
        <taxon>rosids</taxon>
        <taxon>malvids</taxon>
        <taxon>Brassicales</taxon>
        <taxon>Brassicaceae</taxon>
        <taxon>Arabideae</taxon>
        <taxon>Arabis</taxon>
    </lineage>
</organism>
<evidence type="ECO:0000313" key="15">
    <source>
        <dbReference type="Proteomes" id="UP000029120"/>
    </source>
</evidence>
<dbReference type="FunFam" id="2.30.22.10:FF:000002">
    <property type="entry name" value="GrpE protein homolog"/>
    <property type="match status" value="1"/>
</dbReference>
<evidence type="ECO:0000256" key="6">
    <source>
        <dbReference type="ARBA" id="ARBA00022946"/>
    </source>
</evidence>
<dbReference type="InterPro" id="IPR013805">
    <property type="entry name" value="GrpE_CC"/>
</dbReference>
<dbReference type="HAMAP" id="MF_01151">
    <property type="entry name" value="GrpE"/>
    <property type="match status" value="1"/>
</dbReference>
<comment type="subcellular location">
    <subcellularLocation>
        <location evidence="1 11">Mitochondrion matrix</location>
    </subcellularLocation>
</comment>
<dbReference type="GO" id="GO:0046872">
    <property type="term" value="F:metal ion binding"/>
    <property type="evidence" value="ECO:0007669"/>
    <property type="project" value="UniProtKB-KW"/>
</dbReference>
<dbReference type="GO" id="GO:0001405">
    <property type="term" value="C:PAM complex, Tim23 associated import motor"/>
    <property type="evidence" value="ECO:0007669"/>
    <property type="project" value="TreeGrafter"/>
</dbReference>
<dbReference type="Gene3D" id="2.30.22.10">
    <property type="entry name" value="Head domain of nucleotide exchange factor GrpE"/>
    <property type="match status" value="1"/>
</dbReference>
<dbReference type="InterPro" id="IPR009012">
    <property type="entry name" value="GrpE_head"/>
</dbReference>
<dbReference type="GO" id="GO:0051087">
    <property type="term" value="F:protein-folding chaperone binding"/>
    <property type="evidence" value="ECO:0007669"/>
    <property type="project" value="InterPro"/>
</dbReference>
<evidence type="ECO:0000256" key="11">
    <source>
        <dbReference type="RuleBase" id="RU000640"/>
    </source>
</evidence>
<dbReference type="Proteomes" id="UP000029120">
    <property type="component" value="Chromosome 8"/>
</dbReference>
<accession>A0A087GB69</accession>
<evidence type="ECO:0000256" key="13">
    <source>
        <dbReference type="SAM" id="MobiDB-lite"/>
    </source>
</evidence>
<comment type="similarity">
    <text evidence="2 12">Belongs to the GrpE family.</text>
</comment>
<evidence type="ECO:0000313" key="14">
    <source>
        <dbReference type="EMBL" id="KFK27121.1"/>
    </source>
</evidence>
<keyword evidence="8 11" id="KW-0496">Mitochondrion</keyword>
<dbReference type="GO" id="GO:0005524">
    <property type="term" value="F:ATP binding"/>
    <property type="evidence" value="ECO:0007669"/>
    <property type="project" value="UniProtKB-KW"/>
</dbReference>
<feature type="region of interest" description="Disordered" evidence="13">
    <location>
        <begin position="78"/>
        <end position="114"/>
    </location>
</feature>
<dbReference type="Gene3D" id="3.90.20.20">
    <property type="match status" value="1"/>
</dbReference>
<evidence type="ECO:0000256" key="1">
    <source>
        <dbReference type="ARBA" id="ARBA00004305"/>
    </source>
</evidence>
<dbReference type="OrthoDB" id="201635at2759"/>
<dbReference type="InterPro" id="IPR000740">
    <property type="entry name" value="GrpE"/>
</dbReference>
<dbReference type="GO" id="GO:0009411">
    <property type="term" value="P:response to UV"/>
    <property type="evidence" value="ECO:0007669"/>
    <property type="project" value="EnsemblPlants"/>
</dbReference>
<reference evidence="15" key="1">
    <citation type="journal article" date="2015" name="Nat. Plants">
        <title>Genome expansion of Arabis alpina linked with retrotransposition and reduced symmetric DNA methylation.</title>
        <authorList>
            <person name="Willing E.M."/>
            <person name="Rawat V."/>
            <person name="Mandakova T."/>
            <person name="Maumus F."/>
            <person name="James G.V."/>
            <person name="Nordstroem K.J."/>
            <person name="Becker C."/>
            <person name="Warthmann N."/>
            <person name="Chica C."/>
            <person name="Szarzynska B."/>
            <person name="Zytnicki M."/>
            <person name="Albani M.C."/>
            <person name="Kiefer C."/>
            <person name="Bergonzi S."/>
            <person name="Castaings L."/>
            <person name="Mateos J.L."/>
            <person name="Berns M.C."/>
            <person name="Bujdoso N."/>
            <person name="Piofczyk T."/>
            <person name="de Lorenzo L."/>
            <person name="Barrero-Sicilia C."/>
            <person name="Mateos I."/>
            <person name="Piednoel M."/>
            <person name="Hagmann J."/>
            <person name="Chen-Min-Tao R."/>
            <person name="Iglesias-Fernandez R."/>
            <person name="Schuster S.C."/>
            <person name="Alonso-Blanco C."/>
            <person name="Roudier F."/>
            <person name="Carbonero P."/>
            <person name="Paz-Ares J."/>
            <person name="Davis S.J."/>
            <person name="Pecinka A."/>
            <person name="Quesneville H."/>
            <person name="Colot V."/>
            <person name="Lysak M.A."/>
            <person name="Weigel D."/>
            <person name="Coupland G."/>
            <person name="Schneeberger K."/>
        </authorList>
    </citation>
    <scope>NUCLEOTIDE SEQUENCE [LARGE SCALE GENOMIC DNA]</scope>
    <source>
        <strain evidence="15">cv. Pajares</strain>
    </source>
</reference>
<keyword evidence="9 11" id="KW-0143">Chaperone</keyword>
<evidence type="ECO:0000256" key="8">
    <source>
        <dbReference type="ARBA" id="ARBA00023128"/>
    </source>
</evidence>
<dbReference type="CDD" id="cd00446">
    <property type="entry name" value="GrpE"/>
    <property type="match status" value="1"/>
</dbReference>
<dbReference type="PANTHER" id="PTHR21237:SF23">
    <property type="entry name" value="GRPE PROTEIN HOMOLOG, MITOCHONDRIAL"/>
    <property type="match status" value="1"/>
</dbReference>
<keyword evidence="15" id="KW-1185">Reference proteome</keyword>
<keyword evidence="5" id="KW-0067">ATP-binding</keyword>
<keyword evidence="3" id="KW-0479">Metal-binding</keyword>
<dbReference type="EMBL" id="CM002876">
    <property type="protein sequence ID" value="KFK27121.1"/>
    <property type="molecule type" value="Genomic_DNA"/>
</dbReference>
<dbReference type="PANTHER" id="PTHR21237">
    <property type="entry name" value="GRPE PROTEIN"/>
    <property type="match status" value="1"/>
</dbReference>
<dbReference type="FunFam" id="3.90.20.20:FF:000005">
    <property type="entry name" value="GrpE protein homolog"/>
    <property type="match status" value="1"/>
</dbReference>
<evidence type="ECO:0000256" key="7">
    <source>
        <dbReference type="ARBA" id="ARBA00023008"/>
    </source>
</evidence>
<sequence length="305" mass="33379">MLVCRVLSRVSRSAGLRSSLSSVVATPTRNQIPKISDQFHSLVHGNPNKLVAAPVSLLNHAALDLDGFRRFSLFSSFSSDSKENKSNIEASEDVDEGGKATGAAKGSDSESDDCEELTKEDLVKLVSEKEDLLMVQGEEIKEMKDKVLRTYAEMENLMDRTKRNSENAKKFAIQNFATSLLDVADNLERASSVVKESFSKLDTSKDSAGAAPLLKTLLEGVEMTEKQLAEVFKKSGLVKDDPLNEPFDPNRHNAMFKVPDASKPEGTIAHVLKPGYSLFDRVIRPAEVGVTCAVENQEGEKESEA</sequence>
<dbReference type="PROSITE" id="PS01071">
    <property type="entry name" value="GRPE"/>
    <property type="match status" value="1"/>
</dbReference>
<name>A0A087GB69_ARAAL</name>
<keyword evidence="6" id="KW-0809">Transit peptide</keyword>
<dbReference type="GO" id="GO:0042803">
    <property type="term" value="F:protein homodimerization activity"/>
    <property type="evidence" value="ECO:0007669"/>
    <property type="project" value="InterPro"/>
</dbReference>
<evidence type="ECO:0000256" key="10">
    <source>
        <dbReference type="ARBA" id="ARBA00063669"/>
    </source>
</evidence>
<comment type="function">
    <text evidence="11">Essential component of the PAM complex, a complex required for the translocation of transit peptide-containing proteins from the inner membrane into the mitochondrial matrix in an ATP-dependent manner.</text>
</comment>
<evidence type="ECO:0000256" key="3">
    <source>
        <dbReference type="ARBA" id="ARBA00022723"/>
    </source>
</evidence>
<dbReference type="SUPFAM" id="SSF58014">
    <property type="entry name" value="Coiled-coil domain of nucleotide exchange factor GrpE"/>
    <property type="match status" value="1"/>
</dbReference>
<evidence type="ECO:0000256" key="2">
    <source>
        <dbReference type="ARBA" id="ARBA00009054"/>
    </source>
</evidence>
<proteinExistence type="inferred from homology"/>
<dbReference type="GO" id="GO:0006457">
    <property type="term" value="P:protein folding"/>
    <property type="evidence" value="ECO:0007669"/>
    <property type="project" value="InterPro"/>
</dbReference>
<keyword evidence="4" id="KW-0547">Nucleotide-binding</keyword>
<dbReference type="GO" id="GO:0000774">
    <property type="term" value="F:adenyl-nucleotide exchange factor activity"/>
    <property type="evidence" value="ECO:0007669"/>
    <property type="project" value="InterPro"/>
</dbReference>
<comment type="subunit">
    <text evidence="10">Probable component of the PAM complex, at least composed of SSC1 (mtHsp70), MGE1, TIM44, PAM16/TIM16, PAM17 and PAM18/TIM14. Interacts with SSQ1.</text>
</comment>
<evidence type="ECO:0000256" key="4">
    <source>
        <dbReference type="ARBA" id="ARBA00022741"/>
    </source>
</evidence>
<dbReference type="eggNOG" id="KOG3003">
    <property type="taxonomic scope" value="Eukaryota"/>
</dbReference>
<evidence type="ECO:0000256" key="9">
    <source>
        <dbReference type="ARBA" id="ARBA00023186"/>
    </source>
</evidence>
<gene>
    <name evidence="14" type="ordered locus">AALP_Aa8g337600</name>
</gene>
<evidence type="ECO:0000256" key="12">
    <source>
        <dbReference type="RuleBase" id="RU004478"/>
    </source>
</evidence>
<dbReference type="GO" id="GO:0051082">
    <property type="term" value="F:unfolded protein binding"/>
    <property type="evidence" value="ECO:0007669"/>
    <property type="project" value="TreeGrafter"/>
</dbReference>
<dbReference type="SUPFAM" id="SSF51064">
    <property type="entry name" value="Head domain of nucleotide exchange factor GrpE"/>
    <property type="match status" value="1"/>
</dbReference>
<dbReference type="PRINTS" id="PR00773">
    <property type="entry name" value="GRPEPROTEIN"/>
</dbReference>
<dbReference type="GO" id="GO:0030150">
    <property type="term" value="P:protein import into mitochondrial matrix"/>
    <property type="evidence" value="ECO:0007669"/>
    <property type="project" value="TreeGrafter"/>
</dbReference>
<evidence type="ECO:0000256" key="5">
    <source>
        <dbReference type="ARBA" id="ARBA00022840"/>
    </source>
</evidence>